<dbReference type="Proteomes" id="UP000294933">
    <property type="component" value="Unassembled WGS sequence"/>
</dbReference>
<dbReference type="OrthoDB" id="3231188at2759"/>
<evidence type="ECO:0000256" key="2">
    <source>
        <dbReference type="SAM" id="MobiDB-lite"/>
    </source>
</evidence>
<evidence type="ECO:0000313" key="4">
    <source>
        <dbReference type="Proteomes" id="UP000294933"/>
    </source>
</evidence>
<organism evidence="3 4">
    <name type="scientific">Rickenella mellea</name>
    <dbReference type="NCBI Taxonomy" id="50990"/>
    <lineage>
        <taxon>Eukaryota</taxon>
        <taxon>Fungi</taxon>
        <taxon>Dikarya</taxon>
        <taxon>Basidiomycota</taxon>
        <taxon>Agaricomycotina</taxon>
        <taxon>Agaricomycetes</taxon>
        <taxon>Hymenochaetales</taxon>
        <taxon>Rickenellaceae</taxon>
        <taxon>Rickenella</taxon>
    </lineage>
</organism>
<keyword evidence="1" id="KW-0175">Coiled coil</keyword>
<protein>
    <submittedName>
        <fullName evidence="3">Uncharacterized protein</fullName>
    </submittedName>
</protein>
<keyword evidence="4" id="KW-1185">Reference proteome</keyword>
<name>A0A4Y7PJC0_9AGAM</name>
<dbReference type="VEuPathDB" id="FungiDB:BD410DRAFT_832883"/>
<evidence type="ECO:0000313" key="3">
    <source>
        <dbReference type="EMBL" id="TDL14942.1"/>
    </source>
</evidence>
<reference evidence="3 4" key="1">
    <citation type="submission" date="2018-06" db="EMBL/GenBank/DDBJ databases">
        <title>A transcriptomic atlas of mushroom development highlights an independent origin of complex multicellularity.</title>
        <authorList>
            <consortium name="DOE Joint Genome Institute"/>
            <person name="Krizsan K."/>
            <person name="Almasi E."/>
            <person name="Merenyi Z."/>
            <person name="Sahu N."/>
            <person name="Viragh M."/>
            <person name="Koszo T."/>
            <person name="Mondo S."/>
            <person name="Kiss B."/>
            <person name="Balint B."/>
            <person name="Kues U."/>
            <person name="Barry K."/>
            <person name="Hegedus J.C."/>
            <person name="Henrissat B."/>
            <person name="Johnson J."/>
            <person name="Lipzen A."/>
            <person name="Ohm R."/>
            <person name="Nagy I."/>
            <person name="Pangilinan J."/>
            <person name="Yan J."/>
            <person name="Xiong Y."/>
            <person name="Grigoriev I.V."/>
            <person name="Hibbett D.S."/>
            <person name="Nagy L.G."/>
        </authorList>
    </citation>
    <scope>NUCLEOTIDE SEQUENCE [LARGE SCALE GENOMIC DNA]</scope>
    <source>
        <strain evidence="3 4">SZMC22713</strain>
    </source>
</reference>
<feature type="region of interest" description="Disordered" evidence="2">
    <location>
        <begin position="383"/>
        <end position="404"/>
    </location>
</feature>
<dbReference type="EMBL" id="ML170298">
    <property type="protein sequence ID" value="TDL14942.1"/>
    <property type="molecule type" value="Genomic_DNA"/>
</dbReference>
<gene>
    <name evidence="3" type="ORF">BD410DRAFT_832883</name>
</gene>
<proteinExistence type="predicted"/>
<dbReference type="InterPro" id="IPR046521">
    <property type="entry name" value="DUF6698"/>
</dbReference>
<dbReference type="STRING" id="50990.A0A4Y7PJC0"/>
<evidence type="ECO:0000256" key="1">
    <source>
        <dbReference type="SAM" id="Coils"/>
    </source>
</evidence>
<feature type="coiled-coil region" evidence="1">
    <location>
        <begin position="43"/>
        <end position="77"/>
    </location>
</feature>
<accession>A0A4Y7PJC0</accession>
<sequence length="404" mass="45522">MSTTNTRKRHRRAIQTINEEDAENTPILTEAQLEALNDELPANGAARKVFAELQENLARLREEQQDLRAELTTRKKARTRSMRVAKQSKEDFDVGDAGRFFALNRWAFVPNLTWMSEDILSIPDDNPQLASHLVPKKRFVQDYIEVLPDTVKANYQDEDIRTMFSTDMGTIRSTKVHDVKLAAYKIFDAELAKYITSSRAPGNEIVCQHAQDLLGFQPRDPNDPKSQDMYSKKPPFMFAEGDGPQTERLFRVEILAKTLRVMLFGRSSLDGPSVSNNETYGKMWGVTTVTAPLIAFATTVVNYLLSPDREFTPRGKHSNMEYSSRYARYRKLAETLQSFSAGRETLKFWNNIVFAGYSVDNGGDAIEADDDEDLLQEIATAASADSTIGTLNEPEQPGEPEGSE</sequence>
<dbReference type="Pfam" id="PF20414">
    <property type="entry name" value="DUF6698"/>
    <property type="match status" value="1"/>
</dbReference>
<dbReference type="AlphaFoldDB" id="A0A4Y7PJC0"/>